<dbReference type="SUPFAM" id="SSF57938">
    <property type="entry name" value="DnaJ/Hsp40 cysteine-rich domain"/>
    <property type="match status" value="1"/>
</dbReference>
<feature type="compositionally biased region" description="Low complexity" evidence="7">
    <location>
        <begin position="72"/>
        <end position="95"/>
    </location>
</feature>
<keyword evidence="2" id="KW-0677">Repeat</keyword>
<dbReference type="PANTHER" id="PTHR43096:SF10">
    <property type="entry name" value="CHAPERONE PROTEIN DNAJ A6, CHLOROPLASTIC"/>
    <property type="match status" value="1"/>
</dbReference>
<dbReference type="GO" id="GO:0009408">
    <property type="term" value="P:response to heat"/>
    <property type="evidence" value="ECO:0007669"/>
    <property type="project" value="InterPro"/>
</dbReference>
<dbReference type="FunFam" id="2.60.260.20:FF:000009">
    <property type="entry name" value="Putative Mitochondrial DnaJ chaperone"/>
    <property type="match status" value="1"/>
</dbReference>
<dbReference type="PANTHER" id="PTHR43096">
    <property type="entry name" value="DNAJ HOMOLOG 1, MITOCHONDRIAL-RELATED"/>
    <property type="match status" value="1"/>
</dbReference>
<feature type="signal peptide" evidence="8">
    <location>
        <begin position="1"/>
        <end position="21"/>
    </location>
</feature>
<dbReference type="PROSITE" id="PS51188">
    <property type="entry name" value="ZF_CR"/>
    <property type="match status" value="1"/>
</dbReference>
<keyword evidence="4 6" id="KW-0862">Zinc</keyword>
<dbReference type="FunFam" id="2.60.260.20:FF:000005">
    <property type="entry name" value="Chaperone protein dnaJ 1, mitochondrial"/>
    <property type="match status" value="1"/>
</dbReference>
<dbReference type="PROSITE" id="PS50076">
    <property type="entry name" value="DNAJ_2"/>
    <property type="match status" value="1"/>
</dbReference>
<dbReference type="Gene3D" id="1.10.287.110">
    <property type="entry name" value="DnaJ domain"/>
    <property type="match status" value="1"/>
</dbReference>
<evidence type="ECO:0000256" key="3">
    <source>
        <dbReference type="ARBA" id="ARBA00022771"/>
    </source>
</evidence>
<evidence type="ECO:0000256" key="4">
    <source>
        <dbReference type="ARBA" id="ARBA00022833"/>
    </source>
</evidence>
<gene>
    <name evidence="11" type="primary">Hsp</name>
    <name evidence="11" type="ORF">Esi_0015_0160</name>
</gene>
<dbReference type="Pfam" id="PF00684">
    <property type="entry name" value="DnaJ_CXXCXGXG"/>
    <property type="match status" value="1"/>
</dbReference>
<dbReference type="GO" id="GO:0042026">
    <property type="term" value="P:protein refolding"/>
    <property type="evidence" value="ECO:0007669"/>
    <property type="project" value="TreeGrafter"/>
</dbReference>
<dbReference type="InParanoid" id="D8LFN1"/>
<dbReference type="EMBL" id="FN649760">
    <property type="protein sequence ID" value="CBN79951.1"/>
    <property type="molecule type" value="Genomic_DNA"/>
</dbReference>
<dbReference type="Gene3D" id="2.10.230.10">
    <property type="entry name" value="Heat shock protein DnaJ, cysteine-rich domain"/>
    <property type="match status" value="1"/>
</dbReference>
<dbReference type="InterPro" id="IPR002939">
    <property type="entry name" value="DnaJ_C"/>
</dbReference>
<feature type="chain" id="PRO_5003117140" evidence="8">
    <location>
        <begin position="22"/>
        <end position="480"/>
    </location>
</feature>
<dbReference type="HAMAP" id="MF_01152">
    <property type="entry name" value="DnaJ"/>
    <property type="match status" value="1"/>
</dbReference>
<dbReference type="GO" id="GO:0051082">
    <property type="term" value="F:unfolded protein binding"/>
    <property type="evidence" value="ECO:0007669"/>
    <property type="project" value="InterPro"/>
</dbReference>
<evidence type="ECO:0000256" key="1">
    <source>
        <dbReference type="ARBA" id="ARBA00022723"/>
    </source>
</evidence>
<evidence type="ECO:0000259" key="10">
    <source>
        <dbReference type="PROSITE" id="PS51188"/>
    </source>
</evidence>
<dbReference type="InterPro" id="IPR012724">
    <property type="entry name" value="DnaJ"/>
</dbReference>
<dbReference type="OrthoDB" id="10256793at2759"/>
<dbReference type="GO" id="GO:0031072">
    <property type="term" value="F:heat shock protein binding"/>
    <property type="evidence" value="ECO:0007669"/>
    <property type="project" value="InterPro"/>
</dbReference>
<evidence type="ECO:0000313" key="12">
    <source>
        <dbReference type="Proteomes" id="UP000002630"/>
    </source>
</evidence>
<evidence type="ECO:0000256" key="6">
    <source>
        <dbReference type="PROSITE-ProRule" id="PRU00546"/>
    </source>
</evidence>
<accession>D8LFN1</accession>
<keyword evidence="12" id="KW-1185">Reference proteome</keyword>
<dbReference type="InterPro" id="IPR001305">
    <property type="entry name" value="HSP_DnaJ_Cys-rich_dom"/>
</dbReference>
<evidence type="ECO:0000256" key="7">
    <source>
        <dbReference type="SAM" id="MobiDB-lite"/>
    </source>
</evidence>
<dbReference type="Pfam" id="PF01556">
    <property type="entry name" value="DnaJ_C"/>
    <property type="match status" value="1"/>
</dbReference>
<dbReference type="InterPro" id="IPR018253">
    <property type="entry name" value="DnaJ_domain_CS"/>
</dbReference>
<feature type="region of interest" description="Disordered" evidence="7">
    <location>
        <begin position="69"/>
        <end position="100"/>
    </location>
</feature>
<dbReference type="SUPFAM" id="SSF46565">
    <property type="entry name" value="Chaperone J-domain"/>
    <property type="match status" value="1"/>
</dbReference>
<keyword evidence="3 6" id="KW-0863">Zinc-finger</keyword>
<evidence type="ECO:0000256" key="2">
    <source>
        <dbReference type="ARBA" id="ARBA00022737"/>
    </source>
</evidence>
<protein>
    <submittedName>
        <fullName evidence="11">Heat shock protein 40</fullName>
    </submittedName>
</protein>
<evidence type="ECO:0000259" key="9">
    <source>
        <dbReference type="PROSITE" id="PS50076"/>
    </source>
</evidence>
<feature type="domain" description="CR-type" evidence="10">
    <location>
        <begin position="235"/>
        <end position="317"/>
    </location>
</feature>
<evidence type="ECO:0000313" key="11">
    <source>
        <dbReference type="EMBL" id="CBN79951.1"/>
    </source>
</evidence>
<dbReference type="GO" id="GO:0008270">
    <property type="term" value="F:zinc ion binding"/>
    <property type="evidence" value="ECO:0007669"/>
    <property type="project" value="UniProtKB-KW"/>
</dbReference>
<feature type="region of interest" description="Disordered" evidence="7">
    <location>
        <begin position="454"/>
        <end position="480"/>
    </location>
</feature>
<dbReference type="NCBIfam" id="TIGR02349">
    <property type="entry name" value="DnaJ_bact"/>
    <property type="match status" value="1"/>
</dbReference>
<dbReference type="PRINTS" id="PR00625">
    <property type="entry name" value="JDOMAIN"/>
</dbReference>
<keyword evidence="11" id="KW-0346">Stress response</keyword>
<dbReference type="InterPro" id="IPR036410">
    <property type="entry name" value="HSP_DnaJ_Cys-rich_dom_sf"/>
</dbReference>
<dbReference type="CDD" id="cd10747">
    <property type="entry name" value="DnaJ_C"/>
    <property type="match status" value="1"/>
</dbReference>
<dbReference type="AlphaFoldDB" id="D8LFN1"/>
<dbReference type="Gene3D" id="2.60.260.20">
    <property type="entry name" value="Urease metallochaperone UreE, N-terminal domain"/>
    <property type="match status" value="2"/>
</dbReference>
<dbReference type="NCBIfam" id="NF008035">
    <property type="entry name" value="PRK10767.1"/>
    <property type="match status" value="1"/>
</dbReference>
<dbReference type="SMART" id="SM00271">
    <property type="entry name" value="DnaJ"/>
    <property type="match status" value="1"/>
</dbReference>
<name>D8LFN1_ECTSI</name>
<dbReference type="InterPro" id="IPR008971">
    <property type="entry name" value="HSP40/DnaJ_pept-bd"/>
</dbReference>
<dbReference type="PROSITE" id="PS00636">
    <property type="entry name" value="DNAJ_1"/>
    <property type="match status" value="1"/>
</dbReference>
<dbReference type="InterPro" id="IPR001623">
    <property type="entry name" value="DnaJ_domain"/>
</dbReference>
<keyword evidence="8" id="KW-0732">Signal</keyword>
<dbReference type="GO" id="GO:0005524">
    <property type="term" value="F:ATP binding"/>
    <property type="evidence" value="ECO:0007669"/>
    <property type="project" value="InterPro"/>
</dbReference>
<dbReference type="Pfam" id="PF00226">
    <property type="entry name" value="DnaJ"/>
    <property type="match status" value="1"/>
</dbReference>
<keyword evidence="5" id="KW-0143">Chaperone</keyword>
<dbReference type="FunCoup" id="D8LFN1">
    <property type="interactions" value="317"/>
</dbReference>
<dbReference type="GO" id="GO:0005737">
    <property type="term" value="C:cytoplasm"/>
    <property type="evidence" value="ECO:0007669"/>
    <property type="project" value="TreeGrafter"/>
</dbReference>
<evidence type="ECO:0000256" key="8">
    <source>
        <dbReference type="SAM" id="SignalP"/>
    </source>
</evidence>
<organism evidence="11 12">
    <name type="scientific">Ectocarpus siliculosus</name>
    <name type="common">Brown alga</name>
    <name type="synonym">Conferva siliculosa</name>
    <dbReference type="NCBI Taxonomy" id="2880"/>
    <lineage>
        <taxon>Eukaryota</taxon>
        <taxon>Sar</taxon>
        <taxon>Stramenopiles</taxon>
        <taxon>Ochrophyta</taxon>
        <taxon>PX clade</taxon>
        <taxon>Phaeophyceae</taxon>
        <taxon>Ectocarpales</taxon>
        <taxon>Ectocarpaceae</taxon>
        <taxon>Ectocarpus</taxon>
    </lineage>
</organism>
<dbReference type="Proteomes" id="UP000002630">
    <property type="component" value="Unassembled WGS sequence"/>
</dbReference>
<dbReference type="SUPFAM" id="SSF49493">
    <property type="entry name" value="HSP40/DnaJ peptide-binding domain"/>
    <property type="match status" value="2"/>
</dbReference>
<dbReference type="STRING" id="2880.D8LFN1"/>
<sequence>MMLRLTRSALLGLVCATTSLAAAPPSGVVAATRSDSSSAFVSAWSGVRSGGGCRSEEWRSNCTPVRAAGANRPFSSARRPARSSSSSRARSSRPSQGGALRMGRDLYEVLGVDRGADKSQLKSAFRKLAREYHPDVNDSPGASEKFNEISTAYSVLNDDEQRQRYDQFGEAGIGRGGGGGGAGFDQVDLSDIFDSFFGGGGMGGGGRQQQRRQGPVRGDDLRVDLDLDFKSACFGVEEKVRIRHLETCNTCSGSGVKPGAKVSTCGQCGGSGVVIQATRTPLGAFQTQTTCPTCRGTGEVVEEYCGSCSGQGVVEKTKQVKVKVPAGVDDGNKLRVKGEGDAGAKGGPVGDLYVFLNVKSDRKFKRTGKDIYSEQKISYLDAILGNDNVNVEVVDGNVEIKVPAGCQPDTVLRIRGKGSPQLNNASVRGDHYVTMKVAIPRDVSAEERSLLEELQTKGGGKIKDSKKKSKGNKGFGGIFS</sequence>
<dbReference type="InterPro" id="IPR036869">
    <property type="entry name" value="J_dom_sf"/>
</dbReference>
<reference evidence="11 12" key="1">
    <citation type="journal article" date="2010" name="Nature">
        <title>The Ectocarpus genome and the independent evolution of multicellularity in brown algae.</title>
        <authorList>
            <person name="Cock J.M."/>
            <person name="Sterck L."/>
            <person name="Rouze P."/>
            <person name="Scornet D."/>
            <person name="Allen A.E."/>
            <person name="Amoutzias G."/>
            <person name="Anthouard V."/>
            <person name="Artiguenave F."/>
            <person name="Aury J.M."/>
            <person name="Badger J.H."/>
            <person name="Beszteri B."/>
            <person name="Billiau K."/>
            <person name="Bonnet E."/>
            <person name="Bothwell J.H."/>
            <person name="Bowler C."/>
            <person name="Boyen C."/>
            <person name="Brownlee C."/>
            <person name="Carrano C.J."/>
            <person name="Charrier B."/>
            <person name="Cho G.Y."/>
            <person name="Coelho S.M."/>
            <person name="Collen J."/>
            <person name="Corre E."/>
            <person name="Da Silva C."/>
            <person name="Delage L."/>
            <person name="Delaroque N."/>
            <person name="Dittami S.M."/>
            <person name="Doulbeau S."/>
            <person name="Elias M."/>
            <person name="Farnham G."/>
            <person name="Gachon C.M."/>
            <person name="Gschloessl B."/>
            <person name="Heesch S."/>
            <person name="Jabbari K."/>
            <person name="Jubin C."/>
            <person name="Kawai H."/>
            <person name="Kimura K."/>
            <person name="Kloareg B."/>
            <person name="Kupper F.C."/>
            <person name="Lang D."/>
            <person name="Le Bail A."/>
            <person name="Leblanc C."/>
            <person name="Lerouge P."/>
            <person name="Lohr M."/>
            <person name="Lopez P.J."/>
            <person name="Martens C."/>
            <person name="Maumus F."/>
            <person name="Michel G."/>
            <person name="Miranda-Saavedra D."/>
            <person name="Morales J."/>
            <person name="Moreau H."/>
            <person name="Motomura T."/>
            <person name="Nagasato C."/>
            <person name="Napoli C.A."/>
            <person name="Nelson D.R."/>
            <person name="Nyvall-Collen P."/>
            <person name="Peters A.F."/>
            <person name="Pommier C."/>
            <person name="Potin P."/>
            <person name="Poulain J."/>
            <person name="Quesneville H."/>
            <person name="Read B."/>
            <person name="Rensing S.A."/>
            <person name="Ritter A."/>
            <person name="Rousvoal S."/>
            <person name="Samanta M."/>
            <person name="Samson G."/>
            <person name="Schroeder D.C."/>
            <person name="Segurens B."/>
            <person name="Strittmatter M."/>
            <person name="Tonon T."/>
            <person name="Tregear J.W."/>
            <person name="Valentin K."/>
            <person name="von Dassow P."/>
            <person name="Yamagishi T."/>
            <person name="Van de Peer Y."/>
            <person name="Wincker P."/>
        </authorList>
    </citation>
    <scope>NUCLEOTIDE SEQUENCE [LARGE SCALE GENOMIC DNA]</scope>
    <source>
        <strain evidence="12">Ec32 / CCAP1310/4</strain>
    </source>
</reference>
<keyword evidence="1 6" id="KW-0479">Metal-binding</keyword>
<dbReference type="CDD" id="cd10719">
    <property type="entry name" value="DnaJ_zf"/>
    <property type="match status" value="1"/>
</dbReference>
<feature type="zinc finger region" description="CR-type" evidence="6">
    <location>
        <begin position="235"/>
        <end position="317"/>
    </location>
</feature>
<proteinExistence type="inferred from homology"/>
<dbReference type="FunFam" id="2.10.230.10:FF:000002">
    <property type="entry name" value="Molecular chaperone DnaJ"/>
    <property type="match status" value="1"/>
</dbReference>
<evidence type="ECO:0000256" key="5">
    <source>
        <dbReference type="ARBA" id="ARBA00023186"/>
    </source>
</evidence>
<dbReference type="CDD" id="cd06257">
    <property type="entry name" value="DnaJ"/>
    <property type="match status" value="1"/>
</dbReference>
<dbReference type="SMR" id="D8LFN1"/>
<feature type="domain" description="J" evidence="9">
    <location>
        <begin position="105"/>
        <end position="169"/>
    </location>
</feature>